<dbReference type="Pfam" id="PF16810">
    <property type="entry name" value="RXLR"/>
    <property type="match status" value="1"/>
</dbReference>
<protein>
    <recommendedName>
        <fullName evidence="5">RxLR effector protein</fullName>
    </recommendedName>
</protein>
<name>A0A8T1VTY0_9STRA</name>
<comment type="subcellular location">
    <subcellularLocation>
        <location evidence="1 5">Secreted</location>
    </subcellularLocation>
</comment>
<dbReference type="EMBL" id="JAGDFL010000637">
    <property type="protein sequence ID" value="KAG7383688.1"/>
    <property type="molecule type" value="Genomic_DNA"/>
</dbReference>
<evidence type="ECO:0000256" key="5">
    <source>
        <dbReference type="RuleBase" id="RU367124"/>
    </source>
</evidence>
<gene>
    <name evidence="6" type="ORF">PHYBOEH_009816</name>
</gene>
<evidence type="ECO:0000256" key="2">
    <source>
        <dbReference type="ARBA" id="ARBA00010400"/>
    </source>
</evidence>
<comment type="function">
    <text evidence="5">Effector that suppresses plant defense responses during pathogen infection.</text>
</comment>
<evidence type="ECO:0000313" key="7">
    <source>
        <dbReference type="Proteomes" id="UP000693981"/>
    </source>
</evidence>
<dbReference type="Proteomes" id="UP000693981">
    <property type="component" value="Unassembled WGS sequence"/>
</dbReference>
<evidence type="ECO:0000256" key="3">
    <source>
        <dbReference type="ARBA" id="ARBA00022525"/>
    </source>
</evidence>
<keyword evidence="7" id="KW-1185">Reference proteome</keyword>
<reference evidence="6" key="1">
    <citation type="submission" date="2021-02" db="EMBL/GenBank/DDBJ databases">
        <authorList>
            <person name="Palmer J.M."/>
        </authorList>
    </citation>
    <scope>NUCLEOTIDE SEQUENCE</scope>
    <source>
        <strain evidence="6">SCRP23</strain>
    </source>
</reference>
<sequence>MRAHSFLLLSAIALLRSSGAATTLGQSQLSQTVASDSVVSSRLLSPGESVAKRSLRARDVDEERGLFDTVPSVKKLMRELDLSKENAIIVRSIVKGNSAEKTLTKMGVSPSFVTADGLKVYHKDDAGYKKYLQWAKWLRDNYNL</sequence>
<proteinExistence type="inferred from homology"/>
<accession>A0A8T1VTY0</accession>
<comment type="domain">
    <text evidence="5">The RxLR-dEER motif acts to carry the protein into the host cell cytoplasm through binding to cell surface phosphatidylinositol-3-phosphate.</text>
</comment>
<dbReference type="AlphaFoldDB" id="A0A8T1VTY0"/>
<keyword evidence="4 5" id="KW-0732">Signal</keyword>
<dbReference type="OrthoDB" id="129003at2759"/>
<comment type="caution">
    <text evidence="6">The sequence shown here is derived from an EMBL/GenBank/DDBJ whole genome shotgun (WGS) entry which is preliminary data.</text>
</comment>
<evidence type="ECO:0000313" key="6">
    <source>
        <dbReference type="EMBL" id="KAG7383688.1"/>
    </source>
</evidence>
<organism evidence="6 7">
    <name type="scientific">Phytophthora boehmeriae</name>
    <dbReference type="NCBI Taxonomy" id="109152"/>
    <lineage>
        <taxon>Eukaryota</taxon>
        <taxon>Sar</taxon>
        <taxon>Stramenopiles</taxon>
        <taxon>Oomycota</taxon>
        <taxon>Peronosporomycetes</taxon>
        <taxon>Peronosporales</taxon>
        <taxon>Peronosporaceae</taxon>
        <taxon>Phytophthora</taxon>
    </lineage>
</organism>
<feature type="chain" id="PRO_5044963824" description="RxLR effector protein" evidence="5">
    <location>
        <begin position="22"/>
        <end position="144"/>
    </location>
</feature>
<evidence type="ECO:0000256" key="1">
    <source>
        <dbReference type="ARBA" id="ARBA00004613"/>
    </source>
</evidence>
<dbReference type="InterPro" id="IPR031825">
    <property type="entry name" value="RXLR"/>
</dbReference>
<feature type="signal peptide" evidence="5">
    <location>
        <begin position="1"/>
        <end position="21"/>
    </location>
</feature>
<keyword evidence="3 5" id="KW-0964">Secreted</keyword>
<comment type="similarity">
    <text evidence="2 5">Belongs to the RxLR effector family.</text>
</comment>
<evidence type="ECO:0000256" key="4">
    <source>
        <dbReference type="ARBA" id="ARBA00022729"/>
    </source>
</evidence>